<accession>A0A6P8H397</accession>
<dbReference type="KEGG" id="char:116224926"/>
<gene>
    <name evidence="3" type="primary">LOC116224926</name>
</gene>
<feature type="region of interest" description="Disordered" evidence="1">
    <location>
        <begin position="1"/>
        <end position="65"/>
    </location>
</feature>
<reference evidence="3" key="1">
    <citation type="submission" date="2025-08" db="UniProtKB">
        <authorList>
            <consortium name="RefSeq"/>
        </authorList>
    </citation>
    <scope>IDENTIFICATION</scope>
</reference>
<evidence type="ECO:0000313" key="2">
    <source>
        <dbReference type="Proteomes" id="UP000515152"/>
    </source>
</evidence>
<dbReference type="RefSeq" id="XP_031441680.1">
    <property type="nucleotide sequence ID" value="XM_031585820.1"/>
</dbReference>
<protein>
    <submittedName>
        <fullName evidence="3">WAS/WASL-interacting protein family member 3-like</fullName>
    </submittedName>
</protein>
<dbReference type="Proteomes" id="UP000515152">
    <property type="component" value="Chromosome 19"/>
</dbReference>
<dbReference type="OrthoDB" id="5877983at2759"/>
<feature type="compositionally biased region" description="Pro residues" evidence="1">
    <location>
        <begin position="38"/>
        <end position="51"/>
    </location>
</feature>
<dbReference type="AlphaFoldDB" id="A0A6P8H397"/>
<proteinExistence type="predicted"/>
<sequence length="138" mass="14998">MSRRPPAVPCLSGIGRLGLPPAPPARSPTTELSSYSLLPPPPPPPPPPLPPSLHTMTSSQGNGYLHSLDDFESKFQFHPLKDLPPPKEFCPFHECTQCHQSLRRSGLTCGDPSQCLAYQSRLSSTPSHHAGIWTNPMT</sequence>
<keyword evidence="2" id="KW-1185">Reference proteome</keyword>
<organism evidence="2 3">
    <name type="scientific">Clupea harengus</name>
    <name type="common">Atlantic herring</name>
    <dbReference type="NCBI Taxonomy" id="7950"/>
    <lineage>
        <taxon>Eukaryota</taxon>
        <taxon>Metazoa</taxon>
        <taxon>Chordata</taxon>
        <taxon>Craniata</taxon>
        <taxon>Vertebrata</taxon>
        <taxon>Euteleostomi</taxon>
        <taxon>Actinopterygii</taxon>
        <taxon>Neopterygii</taxon>
        <taxon>Teleostei</taxon>
        <taxon>Clupei</taxon>
        <taxon>Clupeiformes</taxon>
        <taxon>Clupeoidei</taxon>
        <taxon>Clupeidae</taxon>
        <taxon>Clupea</taxon>
    </lineage>
</organism>
<name>A0A6P8H397_CLUHA</name>
<evidence type="ECO:0000256" key="1">
    <source>
        <dbReference type="SAM" id="MobiDB-lite"/>
    </source>
</evidence>
<dbReference type="GeneID" id="116224926"/>
<evidence type="ECO:0000313" key="3">
    <source>
        <dbReference type="RefSeq" id="XP_031441680.1"/>
    </source>
</evidence>